<reference evidence="4" key="1">
    <citation type="submission" date="2020-05" db="EMBL/GenBank/DDBJ databases">
        <title>Phylogenomic resolution of chytrid fungi.</title>
        <authorList>
            <person name="Stajich J.E."/>
            <person name="Amses K."/>
            <person name="Simmons R."/>
            <person name="Seto K."/>
            <person name="Myers J."/>
            <person name="Bonds A."/>
            <person name="Quandt C.A."/>
            <person name="Barry K."/>
            <person name="Liu P."/>
            <person name="Grigoriev I."/>
            <person name="Longcore J.E."/>
            <person name="James T.Y."/>
        </authorList>
    </citation>
    <scope>NUCLEOTIDE SEQUENCE</scope>
    <source>
        <strain evidence="4">JEL0318</strain>
    </source>
</reference>
<keyword evidence="1" id="KW-0862">Zinc</keyword>
<evidence type="ECO:0000259" key="3">
    <source>
        <dbReference type="PROSITE" id="PS50089"/>
    </source>
</evidence>
<keyword evidence="5" id="KW-1185">Reference proteome</keyword>
<gene>
    <name evidence="4" type="ORF">HK097_005100</name>
</gene>
<sequence>MFGWSLVFTPNNACTRANLLIWAVNVEVILPFGVFGAFAIIYFSLLLVFKYFGDKSWWPFGEDLGWRWAFARWKIITNAERAEEARITLEELVAETAARPRRQEGLKDAELEQLRTFTVPANVSKGGTSWDTDAVVGEVVPANRHRMSADEMCALCLNEYEAGEVVRELGCLHRFHAECVDPWLTGRGRSDGDESYHTSAC</sequence>
<feature type="transmembrane region" description="Helical" evidence="2">
    <location>
        <begin position="28"/>
        <end position="49"/>
    </location>
</feature>
<dbReference type="Gene3D" id="3.30.40.10">
    <property type="entry name" value="Zinc/RING finger domain, C3HC4 (zinc finger)"/>
    <property type="match status" value="1"/>
</dbReference>
<dbReference type="InterPro" id="IPR001841">
    <property type="entry name" value="Znf_RING"/>
</dbReference>
<dbReference type="PANTHER" id="PTHR22765:SF434">
    <property type="entry name" value="GB|AAD18119.1-RELATED"/>
    <property type="match status" value="1"/>
</dbReference>
<evidence type="ECO:0000313" key="4">
    <source>
        <dbReference type="EMBL" id="KAJ3056699.1"/>
    </source>
</evidence>
<feature type="domain" description="RING-type" evidence="3">
    <location>
        <begin position="153"/>
        <end position="201"/>
    </location>
</feature>
<keyword evidence="1" id="KW-0863">Zinc-finger</keyword>
<dbReference type="GO" id="GO:0008270">
    <property type="term" value="F:zinc ion binding"/>
    <property type="evidence" value="ECO:0007669"/>
    <property type="project" value="UniProtKB-KW"/>
</dbReference>
<accession>A0AAD5SKX7</accession>
<evidence type="ECO:0000313" key="5">
    <source>
        <dbReference type="Proteomes" id="UP001212841"/>
    </source>
</evidence>
<comment type="caution">
    <text evidence="4">The sequence shown here is derived from an EMBL/GenBank/DDBJ whole genome shotgun (WGS) entry which is preliminary data.</text>
</comment>
<evidence type="ECO:0000256" key="2">
    <source>
        <dbReference type="SAM" id="Phobius"/>
    </source>
</evidence>
<keyword evidence="2" id="KW-0812">Transmembrane</keyword>
<dbReference type="InterPro" id="IPR051826">
    <property type="entry name" value="E3_ubiquitin-ligase_domain"/>
</dbReference>
<dbReference type="Proteomes" id="UP001212841">
    <property type="component" value="Unassembled WGS sequence"/>
</dbReference>
<keyword evidence="2" id="KW-1133">Transmembrane helix</keyword>
<keyword evidence="2" id="KW-0472">Membrane</keyword>
<name>A0AAD5SKX7_9FUNG</name>
<dbReference type="Pfam" id="PF13639">
    <property type="entry name" value="zf-RING_2"/>
    <property type="match status" value="1"/>
</dbReference>
<dbReference type="AlphaFoldDB" id="A0AAD5SKX7"/>
<dbReference type="InterPro" id="IPR013083">
    <property type="entry name" value="Znf_RING/FYVE/PHD"/>
</dbReference>
<keyword evidence="1" id="KW-0479">Metal-binding</keyword>
<dbReference type="GO" id="GO:0061630">
    <property type="term" value="F:ubiquitin protein ligase activity"/>
    <property type="evidence" value="ECO:0007669"/>
    <property type="project" value="TreeGrafter"/>
</dbReference>
<organism evidence="4 5">
    <name type="scientific">Rhizophlyctis rosea</name>
    <dbReference type="NCBI Taxonomy" id="64517"/>
    <lineage>
        <taxon>Eukaryota</taxon>
        <taxon>Fungi</taxon>
        <taxon>Fungi incertae sedis</taxon>
        <taxon>Chytridiomycota</taxon>
        <taxon>Chytridiomycota incertae sedis</taxon>
        <taxon>Chytridiomycetes</taxon>
        <taxon>Rhizophlyctidales</taxon>
        <taxon>Rhizophlyctidaceae</taxon>
        <taxon>Rhizophlyctis</taxon>
    </lineage>
</organism>
<dbReference type="SUPFAM" id="SSF57850">
    <property type="entry name" value="RING/U-box"/>
    <property type="match status" value="1"/>
</dbReference>
<proteinExistence type="predicted"/>
<protein>
    <recommendedName>
        <fullName evidence="3">RING-type domain-containing protein</fullName>
    </recommendedName>
</protein>
<dbReference type="GO" id="GO:0006511">
    <property type="term" value="P:ubiquitin-dependent protein catabolic process"/>
    <property type="evidence" value="ECO:0007669"/>
    <property type="project" value="TreeGrafter"/>
</dbReference>
<dbReference type="EMBL" id="JADGJD010000024">
    <property type="protein sequence ID" value="KAJ3056699.1"/>
    <property type="molecule type" value="Genomic_DNA"/>
</dbReference>
<dbReference type="PANTHER" id="PTHR22765">
    <property type="entry name" value="RING FINGER AND PROTEASE ASSOCIATED DOMAIN-CONTAINING"/>
    <property type="match status" value="1"/>
</dbReference>
<dbReference type="PROSITE" id="PS50089">
    <property type="entry name" value="ZF_RING_2"/>
    <property type="match status" value="1"/>
</dbReference>
<evidence type="ECO:0000256" key="1">
    <source>
        <dbReference type="PROSITE-ProRule" id="PRU00175"/>
    </source>
</evidence>